<evidence type="ECO:0000256" key="6">
    <source>
        <dbReference type="ARBA" id="ARBA00023277"/>
    </source>
</evidence>
<dbReference type="AlphaFoldDB" id="U5QS17"/>
<evidence type="ECO:0000256" key="3">
    <source>
        <dbReference type="ARBA" id="ARBA00022526"/>
    </source>
</evidence>
<dbReference type="GO" id="GO:0006006">
    <property type="term" value="P:glucose metabolic process"/>
    <property type="evidence" value="ECO:0007669"/>
    <property type="project" value="UniProtKB-KW"/>
</dbReference>
<dbReference type="PROSITE" id="PS00069">
    <property type="entry name" value="G6P_DEHYDROGENASE"/>
    <property type="match status" value="1"/>
</dbReference>
<evidence type="ECO:0000256" key="7">
    <source>
        <dbReference type="HAMAP-Rule" id="MF_00966"/>
    </source>
</evidence>
<evidence type="ECO:0000256" key="2">
    <source>
        <dbReference type="ARBA" id="ARBA00009975"/>
    </source>
</evidence>
<feature type="binding site" evidence="7">
    <location>
        <position position="251"/>
    </location>
    <ligand>
        <name>substrate</name>
    </ligand>
</feature>
<dbReference type="NCBIfam" id="TIGR00871">
    <property type="entry name" value="zwf"/>
    <property type="match status" value="1"/>
</dbReference>
<dbReference type="PANTHER" id="PTHR23429">
    <property type="entry name" value="GLUCOSE-6-PHOSPHATE 1-DEHYDROGENASE G6PD"/>
    <property type="match status" value="1"/>
</dbReference>
<feature type="binding site" evidence="7">
    <location>
        <position position="194"/>
    </location>
    <ligand>
        <name>substrate</name>
    </ligand>
</feature>
<feature type="binding site" evidence="7">
    <location>
        <begin position="23"/>
        <end position="30"/>
    </location>
    <ligand>
        <name>NADP(+)</name>
        <dbReference type="ChEBI" id="CHEBI:58349"/>
    </ligand>
</feature>
<dbReference type="Proteomes" id="UP000017396">
    <property type="component" value="Chromosome"/>
</dbReference>
<dbReference type="GO" id="GO:0009051">
    <property type="term" value="P:pentose-phosphate shunt, oxidative branch"/>
    <property type="evidence" value="ECO:0007669"/>
    <property type="project" value="TreeGrafter"/>
</dbReference>
<dbReference type="Pfam" id="PF02781">
    <property type="entry name" value="G6PD_C"/>
    <property type="match status" value="1"/>
</dbReference>
<protein>
    <recommendedName>
        <fullName evidence="7">Glucose-6-phosphate 1-dehydrogenase</fullName>
        <shortName evidence="7">G6PD</shortName>
        <ecNumber evidence="7">1.1.1.49</ecNumber>
    </recommendedName>
</protein>
<evidence type="ECO:0000313" key="10">
    <source>
        <dbReference type="EMBL" id="AGY60490.1"/>
    </source>
</evidence>
<accession>U5QS17</accession>
<feature type="domain" description="Glucose-6-phosphate dehydrogenase NAD-binding" evidence="8">
    <location>
        <begin position="20"/>
        <end position="203"/>
    </location>
</feature>
<keyword evidence="11" id="KW-1185">Reference proteome</keyword>
<dbReference type="KEGG" id="glj:GKIL_4244"/>
<evidence type="ECO:0000256" key="5">
    <source>
        <dbReference type="ARBA" id="ARBA00023002"/>
    </source>
</evidence>
<dbReference type="InterPro" id="IPR022674">
    <property type="entry name" value="G6P_DH_NAD-bd"/>
</dbReference>
<feature type="binding site" evidence="7">
    <location>
        <position position="232"/>
    </location>
    <ligand>
        <name>substrate</name>
    </ligand>
</feature>
<name>U5QS17_GLOK1</name>
<keyword evidence="5 7" id="KW-0560">Oxidoreductase</keyword>
<evidence type="ECO:0000259" key="9">
    <source>
        <dbReference type="Pfam" id="PF02781"/>
    </source>
</evidence>
<feature type="domain" description="Glucose-6-phosphate dehydrogenase C-terminal" evidence="9">
    <location>
        <begin position="205"/>
        <end position="504"/>
    </location>
</feature>
<comment type="pathway">
    <text evidence="1 7">Carbohydrate degradation; pentose phosphate pathway; D-ribulose 5-phosphate from D-glucose 6-phosphate (oxidative stage): step 1/3.</text>
</comment>
<feature type="binding site" evidence="7">
    <location>
        <position position="198"/>
    </location>
    <ligand>
        <name>substrate</name>
    </ligand>
</feature>
<dbReference type="GO" id="GO:0005829">
    <property type="term" value="C:cytosol"/>
    <property type="evidence" value="ECO:0007669"/>
    <property type="project" value="TreeGrafter"/>
</dbReference>
<dbReference type="InterPro" id="IPR001282">
    <property type="entry name" value="G6P_DH"/>
</dbReference>
<comment type="caution">
    <text evidence="7">Lacks conserved residue(s) required for the propagation of feature annotation.</text>
</comment>
<comment type="catalytic activity">
    <reaction evidence="7">
        <text>D-glucose 6-phosphate + NADP(+) = 6-phospho-D-glucono-1,5-lactone + NADPH + H(+)</text>
        <dbReference type="Rhea" id="RHEA:15841"/>
        <dbReference type="ChEBI" id="CHEBI:15378"/>
        <dbReference type="ChEBI" id="CHEBI:57783"/>
        <dbReference type="ChEBI" id="CHEBI:57955"/>
        <dbReference type="ChEBI" id="CHEBI:58349"/>
        <dbReference type="ChEBI" id="CHEBI:61548"/>
        <dbReference type="EC" id="1.1.1.49"/>
    </reaction>
</comment>
<dbReference type="SUPFAM" id="SSF51735">
    <property type="entry name" value="NAD(P)-binding Rossmann-fold domains"/>
    <property type="match status" value="1"/>
</dbReference>
<dbReference type="UniPathway" id="UPA00115">
    <property type="reaction ID" value="UER00408"/>
</dbReference>
<dbReference type="OrthoDB" id="9802739at2"/>
<dbReference type="InterPro" id="IPR036291">
    <property type="entry name" value="NAD(P)-bd_dom_sf"/>
</dbReference>
<evidence type="ECO:0000313" key="11">
    <source>
        <dbReference type="Proteomes" id="UP000017396"/>
    </source>
</evidence>
<evidence type="ECO:0000256" key="4">
    <source>
        <dbReference type="ARBA" id="ARBA00022857"/>
    </source>
</evidence>
<proteinExistence type="inferred from homology"/>
<dbReference type="eggNOG" id="COG0364">
    <property type="taxonomic scope" value="Bacteria"/>
</dbReference>
<sequence length="507" mass="56727">MVFCNIDMSPPSPAGPCAVVIFGASGDLTKRLLFPSLYNLARNKLLPEDFAIVGVARSEKSDDAFRSEMNENIHQFATAGVDEELWHWLEGRLYYLSGNFDDPATYSQLQQKLADIEDKHGTGGNVLFYLATAEDYFAKIVSLLGEAGLVREEAGHWRRVIVEKPFGHDLESARTLNREILSVLSESQTYRIDHYLGKETVQNILVFRFANGLFEPIWNRNYIDHVQITVAETVGVEQRGGFYDHTGALRDMVPNHLFQLLALTAMEPPTAFNADPVRTEKAKVLEAVEPLSEQDVLHQVVRGQYGEGTVAGKPVAAYRASPKVAPDSNTETFVAMKLAIDNWRWAGVPFYLRTGKTLPKRATEVAIQFKQAPFALFRDTPVECLTPNFLVVKIQPEEQISLQFSAKVPGPAVRMNGVQMDFSYKDFFGAAPGTGYETLIYDCMIGDAILFQRADNAEAGWKVVDPILKTWASHPPADFPNYAAGSWGPRPANALIERDLRYWHLYD</sequence>
<comment type="function">
    <text evidence="7">Catalyzes the oxidation of glucose 6-phosphate to 6-phosphogluconolactone.</text>
</comment>
<feature type="binding site" evidence="7">
    <location>
        <position position="57"/>
    </location>
    <ligand>
        <name>NADP(+)</name>
        <dbReference type="ChEBI" id="CHEBI:58349"/>
    </ligand>
</feature>
<reference evidence="10 11" key="1">
    <citation type="journal article" date="2013" name="PLoS ONE">
        <title>Cultivation and Complete Genome Sequencing of Gloeobacter kilaueensis sp. nov., from a Lava Cave in Kilauea Caldera, Hawai'i.</title>
        <authorList>
            <person name="Saw J.H."/>
            <person name="Schatz M."/>
            <person name="Brown M.V."/>
            <person name="Kunkel D.D."/>
            <person name="Foster J.S."/>
            <person name="Shick H."/>
            <person name="Christensen S."/>
            <person name="Hou S."/>
            <person name="Wan X."/>
            <person name="Donachie S.P."/>
        </authorList>
    </citation>
    <scope>NUCLEOTIDE SEQUENCE [LARGE SCALE GENOMIC DNA]</scope>
    <source>
        <strain evidence="11">JS</strain>
    </source>
</reference>
<feature type="binding site" evidence="7">
    <location>
        <position position="164"/>
    </location>
    <ligand>
        <name>NADP(+)</name>
        <dbReference type="ChEBI" id="CHEBI:58349"/>
    </ligand>
</feature>
<dbReference type="PANTHER" id="PTHR23429:SF0">
    <property type="entry name" value="GLUCOSE-6-PHOSPHATE 1-DEHYDROGENASE"/>
    <property type="match status" value="1"/>
</dbReference>
<dbReference type="STRING" id="1183438.GKIL_4244"/>
<keyword evidence="6 7" id="KW-0119">Carbohydrate metabolism</keyword>
<feature type="binding site" evidence="7">
    <location>
        <position position="356"/>
    </location>
    <ligand>
        <name>substrate</name>
    </ligand>
</feature>
<feature type="active site" description="Proton acceptor" evidence="7">
    <location>
        <position position="256"/>
    </location>
</feature>
<organism evidence="10 11">
    <name type="scientific">Gloeobacter kilaueensis (strain ATCC BAA-2537 / CCAP 1431/1 / ULC 316 / JS1)</name>
    <dbReference type="NCBI Taxonomy" id="1183438"/>
    <lineage>
        <taxon>Bacteria</taxon>
        <taxon>Bacillati</taxon>
        <taxon>Cyanobacteriota</taxon>
        <taxon>Cyanophyceae</taxon>
        <taxon>Gloeobacterales</taxon>
        <taxon>Gloeobacteraceae</taxon>
        <taxon>Gloeobacter</taxon>
    </lineage>
</organism>
<gene>
    <name evidence="7 10" type="primary">zwf</name>
    <name evidence="10" type="ORF">GKIL_4244</name>
</gene>
<dbReference type="HAMAP" id="MF_00966">
    <property type="entry name" value="G6PD"/>
    <property type="match status" value="1"/>
</dbReference>
<dbReference type="InterPro" id="IPR019796">
    <property type="entry name" value="G6P_DH_AS"/>
</dbReference>
<dbReference type="GO" id="GO:0004345">
    <property type="term" value="F:glucose-6-phosphate dehydrogenase activity"/>
    <property type="evidence" value="ECO:0007669"/>
    <property type="project" value="UniProtKB-UniRule"/>
</dbReference>
<dbReference type="NCBIfam" id="NF009492">
    <property type="entry name" value="PRK12853.1-3"/>
    <property type="match status" value="1"/>
</dbReference>
<dbReference type="Pfam" id="PF00479">
    <property type="entry name" value="G6PD_N"/>
    <property type="match status" value="1"/>
</dbReference>
<dbReference type="GO" id="GO:0050661">
    <property type="term" value="F:NADP binding"/>
    <property type="evidence" value="ECO:0007669"/>
    <property type="project" value="UniProtKB-UniRule"/>
</dbReference>
<dbReference type="Gene3D" id="3.30.360.10">
    <property type="entry name" value="Dihydrodipicolinate Reductase, domain 2"/>
    <property type="match status" value="1"/>
</dbReference>
<dbReference type="PIRSF" id="PIRSF000110">
    <property type="entry name" value="G6PD"/>
    <property type="match status" value="1"/>
</dbReference>
<dbReference type="EC" id="1.1.1.49" evidence="7"/>
<dbReference type="Gene3D" id="3.40.50.720">
    <property type="entry name" value="NAD(P)-binding Rossmann-like Domain"/>
    <property type="match status" value="1"/>
</dbReference>
<dbReference type="HOGENOM" id="CLU_013524_5_0_3"/>
<keyword evidence="4 7" id="KW-0521">NADP</keyword>
<evidence type="ECO:0000259" key="8">
    <source>
        <dbReference type="Pfam" id="PF00479"/>
    </source>
</evidence>
<evidence type="ECO:0000256" key="1">
    <source>
        <dbReference type="ARBA" id="ARBA00004937"/>
    </source>
</evidence>
<comment type="similarity">
    <text evidence="2 7">Belongs to the glucose-6-phosphate dehydrogenase family.</text>
</comment>
<dbReference type="InterPro" id="IPR022675">
    <property type="entry name" value="G6P_DH_C"/>
</dbReference>
<dbReference type="PATRIC" id="fig|1183438.3.peg.4174"/>
<dbReference type="SUPFAM" id="SSF55347">
    <property type="entry name" value="Glyceraldehyde-3-phosphate dehydrogenase-like, C-terminal domain"/>
    <property type="match status" value="1"/>
</dbReference>
<dbReference type="PRINTS" id="PR00079">
    <property type="entry name" value="G6PDHDRGNASE"/>
</dbReference>
<keyword evidence="3 7" id="KW-0313">Glucose metabolism</keyword>
<dbReference type="EMBL" id="CP003587">
    <property type="protein sequence ID" value="AGY60490.1"/>
    <property type="molecule type" value="Genomic_DNA"/>
</dbReference>